<sequence length="362" mass="37885">MNRRTSTTRRALVRLRAGLLLLTAVTLTMSVWSFAGTIGVLESVRDRTAPAVLDVTSARASLLEANSDAIRSFHGGGAQLVGAGEQYETGLAVANQDLARAAEHNAAGEPGSRELQLVAGLLTAYNAWMGESGAQLRASGGAEQSAVYLWYAERLLTGDDQVVSHLDALANDQRAQLDHQVSSGWLSPASTAAWAVPALALLVLVVWTQLYLRRRFRRHFNEWLIAATVLVLGLGAATSTGLVLAARAHDATQALHQYAQSADQQALTQAASGESSLIELVRAQCDANGPQGCGETLPAAGPSADATAGGVSASSAAAVTAGFTDATAFAWLLWLIPALAVAAGGCVLVGLQPRIDEYRYRT</sequence>
<dbReference type="Proteomes" id="UP000319769">
    <property type="component" value="Unassembled WGS sequence"/>
</dbReference>
<dbReference type="AlphaFoldDB" id="A0A5N0V3D2"/>
<keyword evidence="1" id="KW-0812">Transmembrane</keyword>
<evidence type="ECO:0000313" key="2">
    <source>
        <dbReference type="EMBL" id="KAA9160906.1"/>
    </source>
</evidence>
<name>A0A5N0V3D2_9PSEU</name>
<gene>
    <name evidence="2" type="ORF">FPZ12_015980</name>
</gene>
<keyword evidence="1" id="KW-1133">Transmembrane helix</keyword>
<keyword evidence="1" id="KW-0472">Membrane</keyword>
<organism evidence="2 3">
    <name type="scientific">Amycolatopsis acidicola</name>
    <dbReference type="NCBI Taxonomy" id="2596893"/>
    <lineage>
        <taxon>Bacteria</taxon>
        <taxon>Bacillati</taxon>
        <taxon>Actinomycetota</taxon>
        <taxon>Actinomycetes</taxon>
        <taxon>Pseudonocardiales</taxon>
        <taxon>Pseudonocardiaceae</taxon>
        <taxon>Amycolatopsis</taxon>
    </lineage>
</organism>
<dbReference type="RefSeq" id="WP_144753859.1">
    <property type="nucleotide sequence ID" value="NZ_VMNW02000019.1"/>
</dbReference>
<evidence type="ECO:0000256" key="1">
    <source>
        <dbReference type="SAM" id="Phobius"/>
    </source>
</evidence>
<accession>A0A5N0V3D2</accession>
<feature type="transmembrane region" description="Helical" evidence="1">
    <location>
        <begin position="328"/>
        <end position="351"/>
    </location>
</feature>
<protein>
    <submittedName>
        <fullName evidence="2">Uncharacterized protein</fullName>
    </submittedName>
</protein>
<keyword evidence="3" id="KW-1185">Reference proteome</keyword>
<feature type="transmembrane region" description="Helical" evidence="1">
    <location>
        <begin position="224"/>
        <end position="246"/>
    </location>
</feature>
<proteinExistence type="predicted"/>
<reference evidence="2" key="1">
    <citation type="submission" date="2019-09" db="EMBL/GenBank/DDBJ databases">
        <authorList>
            <person name="Teo W.F.A."/>
            <person name="Duangmal K."/>
        </authorList>
    </citation>
    <scope>NUCLEOTIDE SEQUENCE [LARGE SCALE GENOMIC DNA]</scope>
    <source>
        <strain evidence="2">K81G1</strain>
    </source>
</reference>
<evidence type="ECO:0000313" key="3">
    <source>
        <dbReference type="Proteomes" id="UP000319769"/>
    </source>
</evidence>
<comment type="caution">
    <text evidence="2">The sequence shown here is derived from an EMBL/GenBank/DDBJ whole genome shotgun (WGS) entry which is preliminary data.</text>
</comment>
<dbReference type="EMBL" id="VMNW02000019">
    <property type="protein sequence ID" value="KAA9160906.1"/>
    <property type="molecule type" value="Genomic_DNA"/>
</dbReference>
<dbReference type="OrthoDB" id="4350469at2"/>
<feature type="transmembrane region" description="Helical" evidence="1">
    <location>
        <begin position="192"/>
        <end position="212"/>
    </location>
</feature>